<accession>A0A062VL21</accession>
<dbReference type="Proteomes" id="UP000027100">
    <property type="component" value="Unassembled WGS sequence"/>
</dbReference>
<evidence type="ECO:0008006" key="4">
    <source>
        <dbReference type="Google" id="ProtNLM"/>
    </source>
</evidence>
<feature type="compositionally biased region" description="Acidic residues" evidence="1">
    <location>
        <begin position="54"/>
        <end position="63"/>
    </location>
</feature>
<dbReference type="PATRIC" id="fig|1280954.3.peg.1097"/>
<comment type="caution">
    <text evidence="2">The sequence shown here is derived from an EMBL/GenBank/DDBJ whole genome shotgun (WGS) entry which is preliminary data.</text>
</comment>
<feature type="region of interest" description="Disordered" evidence="1">
    <location>
        <begin position="38"/>
        <end position="63"/>
    </location>
</feature>
<feature type="compositionally biased region" description="Pro residues" evidence="1">
    <location>
        <begin position="108"/>
        <end position="128"/>
    </location>
</feature>
<gene>
    <name evidence="2" type="ORF">HPO_05377</name>
</gene>
<organism evidence="2 3">
    <name type="scientific">Hyphomonas polymorpha PS728</name>
    <dbReference type="NCBI Taxonomy" id="1280954"/>
    <lineage>
        <taxon>Bacteria</taxon>
        <taxon>Pseudomonadati</taxon>
        <taxon>Pseudomonadota</taxon>
        <taxon>Alphaproteobacteria</taxon>
        <taxon>Hyphomonadales</taxon>
        <taxon>Hyphomonadaceae</taxon>
        <taxon>Hyphomonas</taxon>
    </lineage>
</organism>
<dbReference type="RefSeq" id="WP_051612322.1">
    <property type="nucleotide sequence ID" value="NZ_ARYM01000005.1"/>
</dbReference>
<evidence type="ECO:0000313" key="3">
    <source>
        <dbReference type="Proteomes" id="UP000027100"/>
    </source>
</evidence>
<keyword evidence="3" id="KW-1185">Reference proteome</keyword>
<evidence type="ECO:0000313" key="2">
    <source>
        <dbReference type="EMBL" id="KCZ99341.1"/>
    </source>
</evidence>
<reference evidence="2 3" key="1">
    <citation type="journal article" date="2014" name="Antonie Van Leeuwenhoek">
        <title>Hyphomonas beringensis sp. nov. and Hyphomonas chukchiensis sp. nov., isolated from surface seawater of the Bering Sea and Chukchi Sea.</title>
        <authorList>
            <person name="Li C."/>
            <person name="Lai Q."/>
            <person name="Li G."/>
            <person name="Dong C."/>
            <person name="Wang J."/>
            <person name="Liao Y."/>
            <person name="Shao Z."/>
        </authorList>
    </citation>
    <scope>NUCLEOTIDE SEQUENCE [LARGE SCALE GENOMIC DNA]</scope>
    <source>
        <strain evidence="2 3">PS728</strain>
    </source>
</reference>
<feature type="compositionally biased region" description="Polar residues" evidence="1">
    <location>
        <begin position="42"/>
        <end position="52"/>
    </location>
</feature>
<dbReference type="EMBL" id="ARYM01000005">
    <property type="protein sequence ID" value="KCZ99341.1"/>
    <property type="molecule type" value="Genomic_DNA"/>
</dbReference>
<evidence type="ECO:0000256" key="1">
    <source>
        <dbReference type="SAM" id="MobiDB-lite"/>
    </source>
</evidence>
<dbReference type="AlphaFoldDB" id="A0A062VL21"/>
<protein>
    <recommendedName>
        <fullName evidence="4">Pole-organizing protein PopZ</fullName>
    </recommendedName>
</protein>
<dbReference type="STRING" id="1280954.HPO_05377"/>
<sequence>MANEAHKEPTMEEILASIRKIIADDGPAPTAGRPVMREVTAEPSSSRPNFSYDNDADDLGMFEGDESDLADEIAGEVAEEFTTQIKGPEFSFEAILGASTAREAVTPAPMPEPEPEIDPPFQPTPRPAPRAVQPAPQPEPKMPAAPRYANEPLTDAQTAESAAGALGKLISKMDLGSDNTLEGLVRELLKPMVKEWLDANLARIVEEKVEAEVQRIARMAR</sequence>
<dbReference type="InterPro" id="IPR019632">
    <property type="entry name" value="DUF2497"/>
</dbReference>
<name>A0A062VL21_9PROT</name>
<proteinExistence type="predicted"/>
<feature type="region of interest" description="Disordered" evidence="1">
    <location>
        <begin position="104"/>
        <end position="148"/>
    </location>
</feature>
<dbReference type="eggNOG" id="COG3827">
    <property type="taxonomic scope" value="Bacteria"/>
</dbReference>
<dbReference type="Pfam" id="PF10691">
    <property type="entry name" value="DUF2497"/>
    <property type="match status" value="1"/>
</dbReference>